<accession>A0A242MBJ9</accession>
<comment type="caution">
    <text evidence="2">The sequence shown here is derived from an EMBL/GenBank/DDBJ whole genome shotgun (WGS) entry which is preliminary data.</text>
</comment>
<dbReference type="GO" id="GO:0000731">
    <property type="term" value="P:DNA synthesis involved in DNA repair"/>
    <property type="evidence" value="ECO:0007669"/>
    <property type="project" value="TreeGrafter"/>
</dbReference>
<evidence type="ECO:0000259" key="1">
    <source>
        <dbReference type="Pfam" id="PF13166"/>
    </source>
</evidence>
<dbReference type="Proteomes" id="UP000194546">
    <property type="component" value="Unassembled WGS sequence"/>
</dbReference>
<dbReference type="Gene3D" id="3.40.50.300">
    <property type="entry name" value="P-loop containing nucleotide triphosphate hydrolases"/>
    <property type="match status" value="1"/>
</dbReference>
<dbReference type="PANTHER" id="PTHR32182:SF22">
    <property type="entry name" value="ATP-DEPENDENT ENDONUCLEASE, OLD FAMILY-RELATED"/>
    <property type="match status" value="1"/>
</dbReference>
<dbReference type="InterPro" id="IPR026866">
    <property type="entry name" value="CR006_AAA"/>
</dbReference>
<dbReference type="RefSeq" id="WP_086383038.1">
    <property type="nucleotide sequence ID" value="NZ_NBTY01000169.1"/>
</dbReference>
<dbReference type="EMBL" id="NBTY01000169">
    <property type="protein sequence ID" value="OTP68674.1"/>
    <property type="molecule type" value="Genomic_DNA"/>
</dbReference>
<dbReference type="AlphaFoldDB" id="A0A242MBJ9"/>
<evidence type="ECO:0000313" key="3">
    <source>
        <dbReference type="Proteomes" id="UP000194546"/>
    </source>
</evidence>
<protein>
    <submittedName>
        <fullName evidence="2">Translation-disabling ACNase RloC</fullName>
    </submittedName>
</protein>
<dbReference type="InterPro" id="IPR027417">
    <property type="entry name" value="P-loop_NTPase"/>
</dbReference>
<gene>
    <name evidence="2" type="ORF">PAMC26510_28880</name>
</gene>
<name>A0A242MBJ9_CABSO</name>
<proteinExistence type="predicted"/>
<dbReference type="PANTHER" id="PTHR32182">
    <property type="entry name" value="DNA REPLICATION AND REPAIR PROTEIN RECF"/>
    <property type="match status" value="1"/>
</dbReference>
<reference evidence="2 3" key="1">
    <citation type="submission" date="2017-03" db="EMBL/GenBank/DDBJ databases">
        <title>Genome analysis of strain PAMC 26510.</title>
        <authorList>
            <person name="Oh H.-M."/>
            <person name="Yang J.-A."/>
        </authorList>
    </citation>
    <scope>NUCLEOTIDE SEQUENCE [LARGE SCALE GENOMIC DNA]</scope>
    <source>
        <strain evidence="2 3">PAMC 26510</strain>
    </source>
</reference>
<organism evidence="2 3">
    <name type="scientific">Caballeronia sordidicola</name>
    <name type="common">Burkholderia sordidicola</name>
    <dbReference type="NCBI Taxonomy" id="196367"/>
    <lineage>
        <taxon>Bacteria</taxon>
        <taxon>Pseudomonadati</taxon>
        <taxon>Pseudomonadota</taxon>
        <taxon>Betaproteobacteria</taxon>
        <taxon>Burkholderiales</taxon>
        <taxon>Burkholderiaceae</taxon>
        <taxon>Caballeronia</taxon>
    </lineage>
</organism>
<evidence type="ECO:0000313" key="2">
    <source>
        <dbReference type="EMBL" id="OTP68674.1"/>
    </source>
</evidence>
<dbReference type="GO" id="GO:0006302">
    <property type="term" value="P:double-strand break repair"/>
    <property type="evidence" value="ECO:0007669"/>
    <property type="project" value="TreeGrafter"/>
</dbReference>
<dbReference type="Pfam" id="PF13166">
    <property type="entry name" value="AAA_13"/>
    <property type="match status" value="1"/>
</dbReference>
<sequence length="750" mass="83286">MIETINIADVATYATVPQSMVGLSTINFVFGSNGSGKTTISRAIACSPGHERCTVGWKTGAPLKALVYNRDFVETNFDASKELKGIFTLGEENVDSIAKLADAKVAVETLTKRLIERTESLQGADGAGGFRGKLAALEKSFRETCWKQKVKHDGSFAMAFQGVRDAAEKFKTRLLNEREANRATSAPLEELLKRAETVFCDEPATETAVSAVSGAPLLAFEANTVMKKHVMGKQDVDIAAMIKKLGNSDWVKQGLPFYDANDSVCPFCQQDIESSFATSLAEYFDESYLTETKAIDDLKAGYAAQAAAYANGLRAILEKPSKFIDEPRLRAEIASLETLLQTNLQRLADKQREPSLSLELQSISTSVEAIDHLIGAANNEIGKRNAIVANIKSEKTALSAQVWRHLIDVELKEDLAAYLKEKLSINKAIASMEADINKSVDERRVNEAEIVQLEKTSTSIQPTVDEINGLLAKFGFHGFRLARATTGEHYALNRGNGADAKHTLSEGERTFVTFLYFYHLIKGSNTDTGITENRIVVFDDPVSSLDSEILFIVASLVKSIFDEVRSGESRIKQVFVLTHNAHFHKEVTFRRGINRKNPTADETFWVVRKSGQASQVVRHATNPIKTSYDLLWNEVRQPDRNNLSIQNTLRRILESYFKILGGVELHELPDRFDGADKVACASLVSWVNDGSHFTPDDISFALDQPAVDNYLRIFRAIFEKWDHRAHYRMMMGSAYIEDPIVQASEHEGPH</sequence>
<feature type="domain" description="Protein CR006 P-loop" evidence="1">
    <location>
        <begin position="10"/>
        <end position="719"/>
    </location>
</feature>
<dbReference type="SUPFAM" id="SSF52540">
    <property type="entry name" value="P-loop containing nucleoside triphosphate hydrolases"/>
    <property type="match status" value="1"/>
</dbReference>